<organism evidence="2 3">
    <name type="scientific">Thalassotalea piscium</name>
    <dbReference type="NCBI Taxonomy" id="1230533"/>
    <lineage>
        <taxon>Bacteria</taxon>
        <taxon>Pseudomonadati</taxon>
        <taxon>Pseudomonadota</taxon>
        <taxon>Gammaproteobacteria</taxon>
        <taxon>Alteromonadales</taxon>
        <taxon>Colwelliaceae</taxon>
        <taxon>Thalassotalea</taxon>
    </lineage>
</organism>
<sequence>MENIYLLLIVCLIFWYFIYLRKVAETARFHAQKYCEKEDLQFIAIARISNRLNFTKRSGLYWVTKFEFEFSGDGVSQYQGVITLDGYKLRDIFLPPYRF</sequence>
<dbReference type="AlphaFoldDB" id="A0A7X0NI31"/>
<keyword evidence="1" id="KW-1133">Transmembrane helix</keyword>
<accession>A0A7X0NI31</accession>
<reference evidence="2 3" key="1">
    <citation type="submission" date="2020-08" db="EMBL/GenBank/DDBJ databases">
        <title>Genomic Encyclopedia of Type Strains, Phase IV (KMG-IV): sequencing the most valuable type-strain genomes for metagenomic binning, comparative biology and taxonomic classification.</title>
        <authorList>
            <person name="Goeker M."/>
        </authorList>
    </citation>
    <scope>NUCLEOTIDE SEQUENCE [LARGE SCALE GENOMIC DNA]</scope>
    <source>
        <strain evidence="2 3">DSM 26287</strain>
    </source>
</reference>
<dbReference type="InterPro" id="IPR021732">
    <property type="entry name" value="DUF3301"/>
</dbReference>
<evidence type="ECO:0000313" key="3">
    <source>
        <dbReference type="Proteomes" id="UP000537141"/>
    </source>
</evidence>
<gene>
    <name evidence="2" type="ORF">HNQ55_002421</name>
</gene>
<proteinExistence type="predicted"/>
<dbReference type="RefSeq" id="WP_184424671.1">
    <property type="nucleotide sequence ID" value="NZ_AP027362.1"/>
</dbReference>
<dbReference type="Pfam" id="PF11743">
    <property type="entry name" value="DUF3301"/>
    <property type="match status" value="1"/>
</dbReference>
<feature type="transmembrane region" description="Helical" evidence="1">
    <location>
        <begin position="6"/>
        <end position="24"/>
    </location>
</feature>
<dbReference type="EMBL" id="JACHHU010000021">
    <property type="protein sequence ID" value="MBB6543897.1"/>
    <property type="molecule type" value="Genomic_DNA"/>
</dbReference>
<keyword evidence="3" id="KW-1185">Reference proteome</keyword>
<dbReference type="Proteomes" id="UP000537141">
    <property type="component" value="Unassembled WGS sequence"/>
</dbReference>
<protein>
    <recommendedName>
        <fullName evidence="4">DUF3301 domain-containing protein</fullName>
    </recommendedName>
</protein>
<name>A0A7X0NI31_9GAMM</name>
<keyword evidence="1" id="KW-0472">Membrane</keyword>
<evidence type="ECO:0000256" key="1">
    <source>
        <dbReference type="SAM" id="Phobius"/>
    </source>
</evidence>
<evidence type="ECO:0000313" key="2">
    <source>
        <dbReference type="EMBL" id="MBB6543897.1"/>
    </source>
</evidence>
<keyword evidence="1" id="KW-0812">Transmembrane</keyword>
<evidence type="ECO:0008006" key="4">
    <source>
        <dbReference type="Google" id="ProtNLM"/>
    </source>
</evidence>
<comment type="caution">
    <text evidence="2">The sequence shown here is derived from an EMBL/GenBank/DDBJ whole genome shotgun (WGS) entry which is preliminary data.</text>
</comment>